<comment type="subcellular location">
    <subcellularLocation>
        <location evidence="1 12 13">Cytoplasm</location>
    </subcellularLocation>
</comment>
<evidence type="ECO:0000259" key="17">
    <source>
        <dbReference type="PROSITE" id="PS51194"/>
    </source>
</evidence>
<dbReference type="GO" id="GO:0006289">
    <property type="term" value="P:nucleotide-excision repair"/>
    <property type="evidence" value="ECO:0007669"/>
    <property type="project" value="UniProtKB-UniRule"/>
</dbReference>
<evidence type="ECO:0000256" key="12">
    <source>
        <dbReference type="HAMAP-Rule" id="MF_00204"/>
    </source>
</evidence>
<dbReference type="InterPro" id="IPR024759">
    <property type="entry name" value="UvrB_YAD/RRR_dom"/>
</dbReference>
<comment type="function">
    <text evidence="12">The UvrABC repair system catalyzes the recognition and processing of DNA lesions. A damage recognition complex composed of 2 UvrA and 2 UvrB subunits scans DNA for abnormalities. Upon binding of the UvrA(2)B(2) complex to a putative damaged site, the DNA wraps around one UvrB monomer. DNA wrap is dependent on ATP binding by UvrB and probably causes local melting of the DNA helix, facilitating insertion of UvrB beta-hairpin between the DNA strands. Then UvrB probes one DNA strand for the presence of a lesion. If a lesion is found the UvrA subunits dissociate and the UvrB-DNA preincision complex is formed. This complex is subsequently bound by UvrC and the second UvrB is released. If no lesion is found, the DNA wraps around the other UvrB subunit that will check the other stand for damage.</text>
</comment>
<name>A0A1M7JX36_9FIRM</name>
<dbReference type="RefSeq" id="WP_073256599.1">
    <property type="nucleotide sequence ID" value="NZ_FRCR01000007.1"/>
</dbReference>
<dbReference type="InterPro" id="IPR001943">
    <property type="entry name" value="UVR_dom"/>
</dbReference>
<dbReference type="InterPro" id="IPR014001">
    <property type="entry name" value="Helicase_ATP-bd"/>
</dbReference>
<keyword evidence="19" id="KW-1185">Reference proteome</keyword>
<dbReference type="HAMAP" id="MF_00204">
    <property type="entry name" value="UvrB"/>
    <property type="match status" value="1"/>
</dbReference>
<dbReference type="CDD" id="cd17916">
    <property type="entry name" value="DEXHc_UvrB"/>
    <property type="match status" value="1"/>
</dbReference>
<dbReference type="InterPro" id="IPR036876">
    <property type="entry name" value="UVR_dom_sf"/>
</dbReference>
<dbReference type="SUPFAM" id="SSF46600">
    <property type="entry name" value="C-terminal UvrC-binding domain of UvrB"/>
    <property type="match status" value="1"/>
</dbReference>
<dbReference type="InterPro" id="IPR001650">
    <property type="entry name" value="Helicase_C-like"/>
</dbReference>
<evidence type="ECO:0000256" key="11">
    <source>
        <dbReference type="ARBA" id="ARBA00029504"/>
    </source>
</evidence>
<reference evidence="19" key="1">
    <citation type="submission" date="2016-11" db="EMBL/GenBank/DDBJ databases">
        <authorList>
            <person name="Varghese N."/>
            <person name="Submissions S."/>
        </authorList>
    </citation>
    <scope>NUCLEOTIDE SEQUENCE [LARGE SCALE GENOMIC DNA]</scope>
    <source>
        <strain evidence="19">DSM 18802</strain>
    </source>
</reference>
<dbReference type="PROSITE" id="PS51192">
    <property type="entry name" value="HELICASE_ATP_BIND_1"/>
    <property type="match status" value="1"/>
</dbReference>
<comment type="domain">
    <text evidence="12">The beta-hairpin motif is involved in DNA binding.</text>
</comment>
<dbReference type="SUPFAM" id="SSF52540">
    <property type="entry name" value="P-loop containing nucleoside triphosphate hydrolases"/>
    <property type="match status" value="2"/>
</dbReference>
<dbReference type="Gene3D" id="4.10.860.10">
    <property type="entry name" value="UVR domain"/>
    <property type="match status" value="1"/>
</dbReference>
<dbReference type="GO" id="GO:0005737">
    <property type="term" value="C:cytoplasm"/>
    <property type="evidence" value="ECO:0007669"/>
    <property type="project" value="UniProtKB-SubCell"/>
</dbReference>
<keyword evidence="9 12" id="KW-0234">DNA repair</keyword>
<evidence type="ECO:0000256" key="8">
    <source>
        <dbReference type="ARBA" id="ARBA00022881"/>
    </source>
</evidence>
<keyword evidence="7 12" id="KW-0067">ATP-binding</keyword>
<dbReference type="InterPro" id="IPR006935">
    <property type="entry name" value="Helicase/UvrB_N"/>
</dbReference>
<sequence length="676" mass="77459">MGEFRVVSSFTPKGDQPKAIAQLSEGIKKGYKFQTLLGATGTGKTFTIAHIIEKVQKPTLVIAHNKTLAGQLCSELKEFFPNNAVEYFVSYYDYYQPEAYIPHTDTYIEKDASINDEIDKLRHSATAALFERQDVIIVASVSCIYSLGSPVDYENQVISLRPGMVKDRDEVIRRLVEIQYTRNDYDFTRNTFRVRGDILEIYPASFTERAIRVEFFDDEIERITEFDTLTGEVIGERNHVSIFPASHYVTPKDKLEAAIKSIQQELEERVAELKAKGKVLEAARLEQRTNYDIEMLRETGYCKGIENYSRHLTGRKPGEPPFTLLDYFPEDYLIIIDESHVTIPQLKAMYAGDRSRKEALVEHGFRLPSAFDNRPLTFEEFEERINQVIFLSATPGPYELEKSSQVVEQIIRPTGLLDPEVEVRPTKGQIDDLIGEIRKRAERDQRVLVTTLTKKMAEDLCDYLRESGIRVKYLHSEINTLERLQILRDLRLGKFDCLVGVNLLREGLDLPEVSLVAILDADKEGFLRSETSLIQTIGRAARNAEGRVIMYADTITESMAKAISETNRRRKIQMEYNKKHGIVPTTVKKGIRELIEATKEVDKKEDFLPDKDLAKMTKKELKAYVEKLEKKMREAAKNLEFEKAAQLRDIIFEIKAQAFGVVREGSDIHVERQNNS</sequence>
<keyword evidence="6 12" id="KW-0228">DNA excision</keyword>
<evidence type="ECO:0000256" key="4">
    <source>
        <dbReference type="ARBA" id="ARBA00022741"/>
    </source>
</evidence>
<gene>
    <name evidence="12" type="primary">uvrB</name>
    <name evidence="18" type="ORF">SAMN05660826_01363</name>
</gene>
<dbReference type="NCBIfam" id="NF003673">
    <property type="entry name" value="PRK05298.1"/>
    <property type="match status" value="1"/>
</dbReference>
<feature type="binding site" evidence="12">
    <location>
        <begin position="38"/>
        <end position="45"/>
    </location>
    <ligand>
        <name>ATP</name>
        <dbReference type="ChEBI" id="CHEBI:30616"/>
    </ligand>
</feature>
<feature type="short sequence motif" description="Beta-hairpin" evidence="12">
    <location>
        <begin position="91"/>
        <end position="114"/>
    </location>
</feature>
<keyword evidence="12 13" id="KW-0742">SOS response</keyword>
<evidence type="ECO:0000313" key="18">
    <source>
        <dbReference type="EMBL" id="SHM57107.1"/>
    </source>
</evidence>
<evidence type="ECO:0000256" key="2">
    <source>
        <dbReference type="ARBA" id="ARBA00008533"/>
    </source>
</evidence>
<evidence type="ECO:0000256" key="13">
    <source>
        <dbReference type="RuleBase" id="RU003587"/>
    </source>
</evidence>
<feature type="domain" description="Helicase C-terminal" evidence="17">
    <location>
        <begin position="429"/>
        <end position="591"/>
    </location>
</feature>
<dbReference type="NCBIfam" id="TIGR00631">
    <property type="entry name" value="uvrb"/>
    <property type="match status" value="1"/>
</dbReference>
<keyword evidence="5 12" id="KW-0227">DNA damage</keyword>
<keyword evidence="14" id="KW-0175">Coiled coil</keyword>
<dbReference type="InterPro" id="IPR041471">
    <property type="entry name" value="UvrB_inter"/>
</dbReference>
<feature type="domain" description="UVR" evidence="15">
    <location>
        <begin position="622"/>
        <end position="657"/>
    </location>
</feature>
<dbReference type="Gene3D" id="6.10.140.240">
    <property type="match status" value="1"/>
</dbReference>
<comment type="similarity">
    <text evidence="2 12 13">Belongs to the UvrB family.</text>
</comment>
<dbReference type="Pfam" id="PF00271">
    <property type="entry name" value="Helicase_C"/>
    <property type="match status" value="1"/>
</dbReference>
<dbReference type="STRING" id="447595.SAMN05660826_01363"/>
<dbReference type="PROSITE" id="PS51194">
    <property type="entry name" value="HELICASE_CTER"/>
    <property type="match status" value="1"/>
</dbReference>
<evidence type="ECO:0000256" key="5">
    <source>
        <dbReference type="ARBA" id="ARBA00022763"/>
    </source>
</evidence>
<evidence type="ECO:0000256" key="6">
    <source>
        <dbReference type="ARBA" id="ARBA00022769"/>
    </source>
</evidence>
<feature type="coiled-coil region" evidence="14">
    <location>
        <begin position="611"/>
        <end position="645"/>
    </location>
</feature>
<evidence type="ECO:0000259" key="16">
    <source>
        <dbReference type="PROSITE" id="PS51192"/>
    </source>
</evidence>
<dbReference type="GO" id="GO:0003677">
    <property type="term" value="F:DNA binding"/>
    <property type="evidence" value="ECO:0007669"/>
    <property type="project" value="UniProtKB-UniRule"/>
</dbReference>
<dbReference type="GO" id="GO:0009380">
    <property type="term" value="C:excinuclease repair complex"/>
    <property type="evidence" value="ECO:0007669"/>
    <property type="project" value="InterPro"/>
</dbReference>
<dbReference type="GO" id="GO:0009381">
    <property type="term" value="F:excinuclease ABC activity"/>
    <property type="evidence" value="ECO:0007669"/>
    <property type="project" value="UniProtKB-UniRule"/>
</dbReference>
<keyword evidence="4 12" id="KW-0547">Nucleotide-binding</keyword>
<evidence type="ECO:0000313" key="19">
    <source>
        <dbReference type="Proteomes" id="UP000184375"/>
    </source>
</evidence>
<dbReference type="Pfam" id="PF12344">
    <property type="entry name" value="UvrB"/>
    <property type="match status" value="1"/>
</dbReference>
<dbReference type="GO" id="GO:0009432">
    <property type="term" value="P:SOS response"/>
    <property type="evidence" value="ECO:0007669"/>
    <property type="project" value="UniProtKB-UniRule"/>
</dbReference>
<evidence type="ECO:0000256" key="10">
    <source>
        <dbReference type="ARBA" id="ARBA00026033"/>
    </source>
</evidence>
<feature type="coiled-coil region" evidence="14">
    <location>
        <begin position="252"/>
        <end position="283"/>
    </location>
</feature>
<proteinExistence type="inferred from homology"/>
<dbReference type="EMBL" id="FRCR01000007">
    <property type="protein sequence ID" value="SHM57107.1"/>
    <property type="molecule type" value="Genomic_DNA"/>
</dbReference>
<dbReference type="SMART" id="SM00487">
    <property type="entry name" value="DEXDc"/>
    <property type="match status" value="1"/>
</dbReference>
<evidence type="ECO:0000256" key="3">
    <source>
        <dbReference type="ARBA" id="ARBA00022490"/>
    </source>
</evidence>
<organism evidence="18 19">
    <name type="scientific">Caldanaerovirga acetigignens</name>
    <dbReference type="NCBI Taxonomy" id="447595"/>
    <lineage>
        <taxon>Bacteria</taxon>
        <taxon>Bacillati</taxon>
        <taxon>Bacillota</taxon>
        <taxon>Clostridia</taxon>
        <taxon>Thermosediminibacterales</taxon>
        <taxon>Thermosediminibacteraceae</taxon>
        <taxon>Caldanaerovirga</taxon>
    </lineage>
</organism>
<dbReference type="PANTHER" id="PTHR24029">
    <property type="entry name" value="UVRABC SYSTEM PROTEIN B"/>
    <property type="match status" value="1"/>
</dbReference>
<dbReference type="AlphaFoldDB" id="A0A1M7JX36"/>
<evidence type="ECO:0000256" key="7">
    <source>
        <dbReference type="ARBA" id="ARBA00022840"/>
    </source>
</evidence>
<evidence type="ECO:0000256" key="9">
    <source>
        <dbReference type="ARBA" id="ARBA00023204"/>
    </source>
</evidence>
<dbReference type="Gene3D" id="3.40.50.300">
    <property type="entry name" value="P-loop containing nucleotide triphosphate hydrolases"/>
    <property type="match status" value="3"/>
</dbReference>
<dbReference type="PANTHER" id="PTHR24029:SF0">
    <property type="entry name" value="UVRABC SYSTEM PROTEIN B"/>
    <property type="match status" value="1"/>
</dbReference>
<dbReference type="SMART" id="SM00490">
    <property type="entry name" value="HELICc"/>
    <property type="match status" value="1"/>
</dbReference>
<protein>
    <recommendedName>
        <fullName evidence="11 12">UvrABC system protein B</fullName>
        <shortName evidence="12">Protein UvrB</shortName>
    </recommendedName>
    <alternativeName>
        <fullName evidence="12">Excinuclease ABC subunit B</fullName>
    </alternativeName>
</protein>
<dbReference type="InterPro" id="IPR004807">
    <property type="entry name" value="UvrB"/>
</dbReference>
<dbReference type="GO" id="GO:0016887">
    <property type="term" value="F:ATP hydrolysis activity"/>
    <property type="evidence" value="ECO:0007669"/>
    <property type="project" value="InterPro"/>
</dbReference>
<dbReference type="Pfam" id="PF02151">
    <property type="entry name" value="UVR"/>
    <property type="match status" value="1"/>
</dbReference>
<dbReference type="PROSITE" id="PS50151">
    <property type="entry name" value="UVR"/>
    <property type="match status" value="1"/>
</dbReference>
<dbReference type="GO" id="GO:0005524">
    <property type="term" value="F:ATP binding"/>
    <property type="evidence" value="ECO:0007669"/>
    <property type="project" value="UniProtKB-UniRule"/>
</dbReference>
<keyword evidence="8 12" id="KW-0267">Excision nuclease</keyword>
<comment type="subunit">
    <text evidence="10 12 13">Forms a heterotetramer with UvrA during the search for lesions. Interacts with UvrC in an incision complex.</text>
</comment>
<dbReference type="CDD" id="cd18790">
    <property type="entry name" value="SF2_C_UvrB"/>
    <property type="match status" value="1"/>
</dbReference>
<keyword evidence="3 12" id="KW-0963">Cytoplasm</keyword>
<dbReference type="Pfam" id="PF04851">
    <property type="entry name" value="ResIII"/>
    <property type="match status" value="1"/>
</dbReference>
<evidence type="ECO:0000256" key="1">
    <source>
        <dbReference type="ARBA" id="ARBA00004496"/>
    </source>
</evidence>
<dbReference type="InterPro" id="IPR027417">
    <property type="entry name" value="P-loop_NTPase"/>
</dbReference>
<dbReference type="Pfam" id="PF17757">
    <property type="entry name" value="UvrB_inter"/>
    <property type="match status" value="1"/>
</dbReference>
<accession>A0A1M7JX36</accession>
<evidence type="ECO:0000256" key="14">
    <source>
        <dbReference type="SAM" id="Coils"/>
    </source>
</evidence>
<evidence type="ECO:0000259" key="15">
    <source>
        <dbReference type="PROSITE" id="PS50151"/>
    </source>
</evidence>
<feature type="domain" description="Helicase ATP-binding" evidence="16">
    <location>
        <begin position="25"/>
        <end position="182"/>
    </location>
</feature>
<dbReference type="Proteomes" id="UP000184375">
    <property type="component" value="Unassembled WGS sequence"/>
</dbReference>
<dbReference type="OrthoDB" id="9806651at2"/>